<dbReference type="OrthoDB" id="2161379at2759"/>
<dbReference type="EMBL" id="GL883008">
    <property type="protein sequence ID" value="EGG23113.1"/>
    <property type="molecule type" value="Genomic_DNA"/>
</dbReference>
<keyword evidence="1 3" id="KW-0853">WD repeat</keyword>
<dbReference type="RefSeq" id="XP_004360964.1">
    <property type="nucleotide sequence ID" value="XM_004360907.1"/>
</dbReference>
<dbReference type="GeneID" id="14875383"/>
<evidence type="ECO:0000256" key="3">
    <source>
        <dbReference type="PROSITE-ProRule" id="PRU00221"/>
    </source>
</evidence>
<feature type="repeat" description="WD" evidence="3">
    <location>
        <begin position="44"/>
        <end position="85"/>
    </location>
</feature>
<feature type="compositionally biased region" description="Low complexity" evidence="4">
    <location>
        <begin position="1"/>
        <end position="37"/>
    </location>
</feature>
<dbReference type="SMART" id="SM00320">
    <property type="entry name" value="WD40"/>
    <property type="match status" value="4"/>
</dbReference>
<evidence type="ECO:0000256" key="1">
    <source>
        <dbReference type="ARBA" id="ARBA00022574"/>
    </source>
</evidence>
<dbReference type="STRING" id="1054147.F4PNR0"/>
<dbReference type="Gene3D" id="2.130.10.10">
    <property type="entry name" value="YVTN repeat-like/Quinoprotein amine dehydrogenase"/>
    <property type="match status" value="2"/>
</dbReference>
<dbReference type="OMA" id="GDLMVWG"/>
<dbReference type="PANTHER" id="PTHR44666">
    <property type="entry name" value="WD REPEAT-CONTAINING PROTEIN 53"/>
    <property type="match status" value="1"/>
</dbReference>
<protein>
    <submittedName>
        <fullName evidence="5">WD40 repeat-containing protein</fullName>
    </submittedName>
</protein>
<keyword evidence="2" id="KW-0677">Repeat</keyword>
<name>F4PNR0_CACFS</name>
<dbReference type="PROSITE" id="PS50294">
    <property type="entry name" value="WD_REPEATS_REGION"/>
    <property type="match status" value="1"/>
</dbReference>
<organism evidence="5 6">
    <name type="scientific">Cavenderia fasciculata</name>
    <name type="common">Slime mold</name>
    <name type="synonym">Dictyostelium fasciculatum</name>
    <dbReference type="NCBI Taxonomy" id="261658"/>
    <lineage>
        <taxon>Eukaryota</taxon>
        <taxon>Amoebozoa</taxon>
        <taxon>Evosea</taxon>
        <taxon>Eumycetozoa</taxon>
        <taxon>Dictyostelia</taxon>
        <taxon>Acytosteliales</taxon>
        <taxon>Cavenderiaceae</taxon>
        <taxon>Cavenderia</taxon>
    </lineage>
</organism>
<dbReference type="InterPro" id="IPR019775">
    <property type="entry name" value="WD40_repeat_CS"/>
</dbReference>
<dbReference type="PROSITE" id="PS00678">
    <property type="entry name" value="WD_REPEATS_1"/>
    <property type="match status" value="1"/>
</dbReference>
<dbReference type="PROSITE" id="PS50082">
    <property type="entry name" value="WD_REPEATS_2"/>
    <property type="match status" value="3"/>
</dbReference>
<evidence type="ECO:0000313" key="6">
    <source>
        <dbReference type="Proteomes" id="UP000007797"/>
    </source>
</evidence>
<dbReference type="InterPro" id="IPR015943">
    <property type="entry name" value="WD40/YVTN_repeat-like_dom_sf"/>
</dbReference>
<dbReference type="InterPro" id="IPR001680">
    <property type="entry name" value="WD40_rpt"/>
</dbReference>
<dbReference type="InterPro" id="IPR020472">
    <property type="entry name" value="WD40_PAC1"/>
</dbReference>
<dbReference type="Pfam" id="PF00400">
    <property type="entry name" value="WD40"/>
    <property type="match status" value="3"/>
</dbReference>
<feature type="repeat" description="WD" evidence="3">
    <location>
        <begin position="158"/>
        <end position="200"/>
    </location>
</feature>
<dbReference type="SUPFAM" id="SSF50978">
    <property type="entry name" value="WD40 repeat-like"/>
    <property type="match status" value="1"/>
</dbReference>
<sequence>MSSEQQELSTTTSTTSTTTNNGSGSDGTSQSSSSSSQRLIETKLKGHKDSVVTIALHKSQPLLASGSDDCTVRIWDTNKNTSIKYHLIYCAHGTMISSYDLRNTSIILKEKSTQYQFNNEEINQLAFDPKYLYLAACDDSGQTKIIDINKKKLYDTLAKKHTNVCSSVVFRPNSKNDLLTGSMDYSIIHWEYLKGKVLHRQSFGSASLLNPKKSSSDDQEEAKSNQILNPPMVNSIDITQDGRLVSAGIGNGNIVINEISSFRQHLLIEEAHTAPISQVHFPLFSQDILLSTASDSKLKFWDINNNNQKLENEDRVKLWTNYHSKINWMTSTKDSKLYIGDVSNDITLLTII</sequence>
<dbReference type="InterPro" id="IPR036322">
    <property type="entry name" value="WD40_repeat_dom_sf"/>
</dbReference>
<dbReference type="Proteomes" id="UP000007797">
    <property type="component" value="Unassembled WGS sequence"/>
</dbReference>
<accession>F4PNR0</accession>
<gene>
    <name evidence="5" type="primary">wdr53</name>
    <name evidence="5" type="ORF">DFA_05243</name>
</gene>
<dbReference type="PRINTS" id="PR00320">
    <property type="entry name" value="GPROTEINBRPT"/>
</dbReference>
<feature type="region of interest" description="Disordered" evidence="4">
    <location>
        <begin position="1"/>
        <end position="39"/>
    </location>
</feature>
<dbReference type="PANTHER" id="PTHR44666:SF1">
    <property type="entry name" value="WD REPEAT-CONTAINING PROTEIN 53"/>
    <property type="match status" value="1"/>
</dbReference>
<evidence type="ECO:0000256" key="4">
    <source>
        <dbReference type="SAM" id="MobiDB-lite"/>
    </source>
</evidence>
<dbReference type="KEGG" id="dfa:DFA_05243"/>
<dbReference type="AlphaFoldDB" id="F4PNR0"/>
<reference evidence="6" key="1">
    <citation type="journal article" date="2011" name="Genome Res.">
        <title>Phylogeny-wide analysis of social amoeba genomes highlights ancient origins for complex intercellular communication.</title>
        <authorList>
            <person name="Heidel A.J."/>
            <person name="Lawal H.M."/>
            <person name="Felder M."/>
            <person name="Schilde C."/>
            <person name="Helps N.R."/>
            <person name="Tunggal B."/>
            <person name="Rivero F."/>
            <person name="John U."/>
            <person name="Schleicher M."/>
            <person name="Eichinger L."/>
            <person name="Platzer M."/>
            <person name="Noegel A.A."/>
            <person name="Schaap P."/>
            <person name="Gloeckner G."/>
        </authorList>
    </citation>
    <scope>NUCLEOTIDE SEQUENCE [LARGE SCALE GENOMIC DNA]</scope>
    <source>
        <strain evidence="6">SH3</strain>
    </source>
</reference>
<keyword evidence="6" id="KW-1185">Reference proteome</keyword>
<proteinExistence type="predicted"/>
<feature type="repeat" description="WD" evidence="3">
    <location>
        <begin position="269"/>
        <end position="311"/>
    </location>
</feature>
<dbReference type="InterPro" id="IPR042453">
    <property type="entry name" value="WDR53"/>
</dbReference>
<evidence type="ECO:0000256" key="2">
    <source>
        <dbReference type="ARBA" id="ARBA00022737"/>
    </source>
</evidence>
<evidence type="ECO:0000313" key="5">
    <source>
        <dbReference type="EMBL" id="EGG23113.1"/>
    </source>
</evidence>